<evidence type="ECO:0000256" key="1">
    <source>
        <dbReference type="SAM" id="MobiDB-lite"/>
    </source>
</evidence>
<gene>
    <name evidence="2" type="ORF">WICPIJ_009786</name>
</gene>
<comment type="caution">
    <text evidence="2">The sequence shown here is derived from an EMBL/GenBank/DDBJ whole genome shotgun (WGS) entry which is preliminary data.</text>
</comment>
<protein>
    <submittedName>
        <fullName evidence="2">Uncharacterized protein</fullName>
    </submittedName>
</protein>
<dbReference type="Proteomes" id="UP000774326">
    <property type="component" value="Unassembled WGS sequence"/>
</dbReference>
<feature type="compositionally biased region" description="Low complexity" evidence="1">
    <location>
        <begin position="161"/>
        <end position="197"/>
    </location>
</feature>
<evidence type="ECO:0000313" key="3">
    <source>
        <dbReference type="Proteomes" id="UP000774326"/>
    </source>
</evidence>
<dbReference type="AlphaFoldDB" id="A0A9P8TBH2"/>
<organism evidence="2 3">
    <name type="scientific">Wickerhamomyces pijperi</name>
    <name type="common">Yeast</name>
    <name type="synonym">Pichia pijperi</name>
    <dbReference type="NCBI Taxonomy" id="599730"/>
    <lineage>
        <taxon>Eukaryota</taxon>
        <taxon>Fungi</taxon>
        <taxon>Dikarya</taxon>
        <taxon>Ascomycota</taxon>
        <taxon>Saccharomycotina</taxon>
        <taxon>Saccharomycetes</taxon>
        <taxon>Phaffomycetales</taxon>
        <taxon>Wickerhamomycetaceae</taxon>
        <taxon>Wickerhamomyces</taxon>
    </lineage>
</organism>
<proteinExistence type="predicted"/>
<accession>A0A9P8TBH2</accession>
<feature type="region of interest" description="Disordered" evidence="1">
    <location>
        <begin position="146"/>
        <end position="197"/>
    </location>
</feature>
<reference evidence="2" key="2">
    <citation type="submission" date="2021-01" db="EMBL/GenBank/DDBJ databases">
        <authorList>
            <person name="Schikora-Tamarit M.A."/>
        </authorList>
    </citation>
    <scope>NUCLEOTIDE SEQUENCE</scope>
    <source>
        <strain evidence="2">CBS2887</strain>
    </source>
</reference>
<keyword evidence="3" id="KW-1185">Reference proteome</keyword>
<evidence type="ECO:0000313" key="2">
    <source>
        <dbReference type="EMBL" id="KAH3673398.1"/>
    </source>
</evidence>
<name>A0A9P8TBH2_WICPI</name>
<dbReference type="EMBL" id="JAEUBG010005651">
    <property type="protein sequence ID" value="KAH3673398.1"/>
    <property type="molecule type" value="Genomic_DNA"/>
</dbReference>
<sequence>MPSVRSLFSKAILEQCNNSAINSHTLNRSNPKGSNSVWIWLRYLLEHKPESVKMSLKSPRDSEKSRSKVPSKQVRTNGVLIDGVYDPCWDINLVRGDDSQKKVHDYGDIDMFEEIVHETNSLSILTTDSESSAICSLASKYSELELDDPTDTETSRLSCGVSRYSPVSASAPAPAAGADSVNVFESSSSSPSPISTS</sequence>
<reference evidence="2" key="1">
    <citation type="journal article" date="2021" name="Open Biol.">
        <title>Shared evolutionary footprints suggest mitochondrial oxidative damage underlies multiple complex I losses in fungi.</title>
        <authorList>
            <person name="Schikora-Tamarit M.A."/>
            <person name="Marcet-Houben M."/>
            <person name="Nosek J."/>
            <person name="Gabaldon T."/>
        </authorList>
    </citation>
    <scope>NUCLEOTIDE SEQUENCE</scope>
    <source>
        <strain evidence="2">CBS2887</strain>
    </source>
</reference>